<keyword evidence="12 18" id="KW-1133">Transmembrane helix</keyword>
<evidence type="ECO:0000256" key="4">
    <source>
        <dbReference type="ARBA" id="ARBA00009825"/>
    </source>
</evidence>
<dbReference type="InterPro" id="IPR006094">
    <property type="entry name" value="Oxid_FAD_bind_N"/>
</dbReference>
<evidence type="ECO:0000256" key="1">
    <source>
        <dbReference type="ARBA" id="ARBA00001974"/>
    </source>
</evidence>
<feature type="region of interest" description="Disordered" evidence="17">
    <location>
        <begin position="515"/>
        <end position="540"/>
    </location>
</feature>
<dbReference type="InterPro" id="IPR006093">
    <property type="entry name" value="Oxy_OxRdtase_FAD_BS"/>
</dbReference>
<dbReference type="GO" id="GO:0000398">
    <property type="term" value="P:mRNA splicing, via spliceosome"/>
    <property type="evidence" value="ECO:0000318"/>
    <property type="project" value="GO_Central"/>
</dbReference>
<dbReference type="Pfam" id="PF01565">
    <property type="entry name" value="FAD_binding_4"/>
    <property type="match status" value="1"/>
</dbReference>
<evidence type="ECO:0000256" key="9">
    <source>
        <dbReference type="ARBA" id="ARBA00022771"/>
    </source>
</evidence>
<dbReference type="GO" id="GO:0061632">
    <property type="term" value="F:RNA lariat debranching enzyme activator activity"/>
    <property type="evidence" value="ECO:0000318"/>
    <property type="project" value="GO_Central"/>
</dbReference>
<dbReference type="InterPro" id="IPR016164">
    <property type="entry name" value="FAD-linked_Oxase-like_C"/>
</dbReference>
<evidence type="ECO:0000259" key="19">
    <source>
        <dbReference type="PROSITE" id="PS50103"/>
    </source>
</evidence>
<feature type="compositionally biased region" description="Basic and acidic residues" evidence="17">
    <location>
        <begin position="650"/>
        <end position="661"/>
    </location>
</feature>
<feature type="transmembrane region" description="Helical" evidence="18">
    <location>
        <begin position="945"/>
        <end position="971"/>
    </location>
</feature>
<dbReference type="Gene3D" id="3.30.465.10">
    <property type="match status" value="1"/>
</dbReference>
<evidence type="ECO:0000256" key="2">
    <source>
        <dbReference type="ARBA" id="ARBA00004141"/>
    </source>
</evidence>
<keyword evidence="11 16" id="KW-0862">Zinc</keyword>
<evidence type="ECO:0000256" key="18">
    <source>
        <dbReference type="SAM" id="Phobius"/>
    </source>
</evidence>
<dbReference type="PROSITE" id="PS50103">
    <property type="entry name" value="ZF_C3H1"/>
    <property type="match status" value="2"/>
</dbReference>
<dbReference type="Gene3D" id="3.40.462.10">
    <property type="entry name" value="FAD-linked oxidases, C-terminal domain"/>
    <property type="match status" value="1"/>
</dbReference>
<keyword evidence="22" id="KW-1185">Reference proteome</keyword>
<feature type="domain" description="C3H1-type" evidence="19">
    <location>
        <begin position="693"/>
        <end position="721"/>
    </location>
</feature>
<dbReference type="STRING" id="4081.A0A3Q7J3L1"/>
<dbReference type="PaxDb" id="4081-Solyc12g008900.1.1"/>
<dbReference type="Pfam" id="PF04677">
    <property type="entry name" value="CwfJ_C_1"/>
    <property type="match status" value="1"/>
</dbReference>
<dbReference type="SUPFAM" id="SSF90229">
    <property type="entry name" value="CCCH zinc finger"/>
    <property type="match status" value="2"/>
</dbReference>
<feature type="region of interest" description="Disordered" evidence="17">
    <location>
        <begin position="603"/>
        <end position="661"/>
    </location>
</feature>
<dbReference type="InterPro" id="IPR006768">
    <property type="entry name" value="Cwf19-like_C_dom-1"/>
</dbReference>
<feature type="transmembrane region" description="Helical" evidence="18">
    <location>
        <begin position="983"/>
        <end position="1007"/>
    </location>
</feature>
<dbReference type="Proteomes" id="UP000004994">
    <property type="component" value="Chromosome 12"/>
</dbReference>
<keyword evidence="6" id="KW-0285">Flavoprotein</keyword>
<dbReference type="InterPro" id="IPR016167">
    <property type="entry name" value="FAD-bd_PCMH_sub1"/>
</dbReference>
<dbReference type="CDD" id="cd07380">
    <property type="entry name" value="MPP_CWF19_N"/>
    <property type="match status" value="1"/>
</dbReference>
<dbReference type="GO" id="GO:0008250">
    <property type="term" value="C:oligosaccharyltransferase complex"/>
    <property type="evidence" value="ECO:0007669"/>
    <property type="project" value="InterPro"/>
</dbReference>
<evidence type="ECO:0000256" key="11">
    <source>
        <dbReference type="ARBA" id="ARBA00022833"/>
    </source>
</evidence>
<dbReference type="FunCoup" id="A0A3Q7J3L1">
    <property type="interactions" value="3748"/>
</dbReference>
<feature type="zinc finger region" description="C3H1-type" evidence="16">
    <location>
        <begin position="693"/>
        <end position="721"/>
    </location>
</feature>
<evidence type="ECO:0000256" key="16">
    <source>
        <dbReference type="PROSITE-ProRule" id="PRU00723"/>
    </source>
</evidence>
<feature type="domain" description="FAD-binding PCMH-type" evidence="20">
    <location>
        <begin position="67"/>
        <end position="250"/>
    </location>
</feature>
<evidence type="ECO:0000256" key="14">
    <source>
        <dbReference type="ARBA" id="ARBA00023136"/>
    </source>
</evidence>
<dbReference type="PROSITE" id="PS51387">
    <property type="entry name" value="FAD_PCMH"/>
    <property type="match status" value="1"/>
</dbReference>
<dbReference type="InterPro" id="IPR016166">
    <property type="entry name" value="FAD-bd_PCMH"/>
</dbReference>
<feature type="domain" description="C3H1-type" evidence="19">
    <location>
        <begin position="661"/>
        <end position="689"/>
    </location>
</feature>
<dbReference type="GO" id="GO:0071014">
    <property type="term" value="C:post-mRNA release spliceosomal complex"/>
    <property type="evidence" value="ECO:0000318"/>
    <property type="project" value="GO_Central"/>
</dbReference>
<comment type="similarity">
    <text evidence="3">Belongs to the oxygen-dependent FAD-linked oxidoreductase family.</text>
</comment>
<keyword evidence="14 18" id="KW-0472">Membrane</keyword>
<dbReference type="InterPro" id="IPR016170">
    <property type="entry name" value="Cytok_DH_C_sf"/>
</dbReference>
<dbReference type="InterPro" id="IPR015345">
    <property type="entry name" value="Cytokinin_DH_FAD/cytokin-bd"/>
</dbReference>
<dbReference type="InterPro" id="IPR036318">
    <property type="entry name" value="FAD-bd_PCMH-like_sf"/>
</dbReference>
<reference evidence="21" key="1">
    <citation type="journal article" date="2012" name="Nature">
        <title>The tomato genome sequence provides insights into fleshy fruit evolution.</title>
        <authorList>
            <consortium name="Tomato Genome Consortium"/>
        </authorList>
    </citation>
    <scope>NUCLEOTIDE SEQUENCE [LARGE SCALE GENOMIC DNA]</scope>
    <source>
        <strain evidence="21">cv. Heinz 1706</strain>
    </source>
</reference>
<evidence type="ECO:0000256" key="7">
    <source>
        <dbReference type="ARBA" id="ARBA00022692"/>
    </source>
</evidence>
<dbReference type="InterPro" id="IPR036855">
    <property type="entry name" value="Znf_CCCH_sf"/>
</dbReference>
<evidence type="ECO:0000256" key="13">
    <source>
        <dbReference type="ARBA" id="ARBA00023002"/>
    </source>
</evidence>
<evidence type="ECO:0000256" key="15">
    <source>
        <dbReference type="ARBA" id="ARBA00048224"/>
    </source>
</evidence>
<dbReference type="Pfam" id="PF05251">
    <property type="entry name" value="Ost5"/>
    <property type="match status" value="1"/>
</dbReference>
<evidence type="ECO:0000313" key="21">
    <source>
        <dbReference type="EnsemblPlants" id="Solyc12g008890.2.1"/>
    </source>
</evidence>
<organism evidence="21">
    <name type="scientific">Solanum lycopersicum</name>
    <name type="common">Tomato</name>
    <name type="synonym">Lycopersicon esculentum</name>
    <dbReference type="NCBI Taxonomy" id="4081"/>
    <lineage>
        <taxon>Eukaryota</taxon>
        <taxon>Viridiplantae</taxon>
        <taxon>Streptophyta</taxon>
        <taxon>Embryophyta</taxon>
        <taxon>Tracheophyta</taxon>
        <taxon>Spermatophyta</taxon>
        <taxon>Magnoliopsida</taxon>
        <taxon>eudicotyledons</taxon>
        <taxon>Gunneridae</taxon>
        <taxon>Pentapetalae</taxon>
        <taxon>asterids</taxon>
        <taxon>lamiids</taxon>
        <taxon>Solanales</taxon>
        <taxon>Solanaceae</taxon>
        <taxon>Solanoideae</taxon>
        <taxon>Solaneae</taxon>
        <taxon>Solanum</taxon>
        <taxon>Solanum subgen. Lycopersicon</taxon>
    </lineage>
</organism>
<keyword evidence="7 18" id="KW-0812">Transmembrane</keyword>
<dbReference type="PROSITE" id="PS00862">
    <property type="entry name" value="OX2_COVAL_FAD"/>
    <property type="match status" value="1"/>
</dbReference>
<dbReference type="InterPro" id="IPR000571">
    <property type="entry name" value="Znf_CCCH"/>
</dbReference>
<evidence type="ECO:0000256" key="6">
    <source>
        <dbReference type="ARBA" id="ARBA00022630"/>
    </source>
</evidence>
<dbReference type="Gene3D" id="4.10.1000.10">
    <property type="entry name" value="Zinc finger, CCCH-type"/>
    <property type="match status" value="1"/>
</dbReference>
<dbReference type="SUPFAM" id="SSF56176">
    <property type="entry name" value="FAD-binding/transporter-associated domain-like"/>
    <property type="match status" value="1"/>
</dbReference>
<evidence type="ECO:0000256" key="8">
    <source>
        <dbReference type="ARBA" id="ARBA00022723"/>
    </source>
</evidence>
<evidence type="ECO:0000259" key="20">
    <source>
        <dbReference type="PROSITE" id="PS51387"/>
    </source>
</evidence>
<dbReference type="PANTHER" id="PTHR12072:SF4">
    <property type="entry name" value="CWF19-LIKE PROTEIN 1"/>
    <property type="match status" value="1"/>
</dbReference>
<feature type="compositionally biased region" description="Polar residues" evidence="17">
    <location>
        <begin position="518"/>
        <end position="540"/>
    </location>
</feature>
<proteinExistence type="inferred from homology"/>
<dbReference type="Gramene" id="Solyc12g008890.2.1">
    <property type="protein sequence ID" value="Solyc12g008890.2.1"/>
    <property type="gene ID" value="Solyc12g008890.2"/>
</dbReference>
<evidence type="ECO:0000313" key="22">
    <source>
        <dbReference type="Proteomes" id="UP000004994"/>
    </source>
</evidence>
<keyword evidence="8 16" id="KW-0479">Metal-binding</keyword>
<dbReference type="InterPro" id="IPR007915">
    <property type="entry name" value="TMEM258/Ost5"/>
</dbReference>
<protein>
    <recommendedName>
        <fullName evidence="5">cytokinin dehydrogenase</fullName>
        <ecNumber evidence="5">1.5.99.12</ecNumber>
    </recommendedName>
</protein>
<dbReference type="Pfam" id="PF09265">
    <property type="entry name" value="Cytokin-bind"/>
    <property type="match status" value="1"/>
</dbReference>
<evidence type="ECO:0000256" key="17">
    <source>
        <dbReference type="SAM" id="MobiDB-lite"/>
    </source>
</evidence>
<dbReference type="EnsemblPlants" id="Solyc12g008890.2.1">
    <property type="protein sequence ID" value="Solyc12g008890.2.1"/>
    <property type="gene ID" value="Solyc12g008890.2"/>
</dbReference>
<evidence type="ECO:0000256" key="12">
    <source>
        <dbReference type="ARBA" id="ARBA00022989"/>
    </source>
</evidence>
<dbReference type="GO" id="GO:0008270">
    <property type="term" value="F:zinc ion binding"/>
    <property type="evidence" value="ECO:0007669"/>
    <property type="project" value="UniProtKB-KW"/>
</dbReference>
<feature type="zinc finger region" description="C3H1-type" evidence="16">
    <location>
        <begin position="661"/>
        <end position="689"/>
    </location>
</feature>
<dbReference type="GO" id="GO:0009690">
    <property type="term" value="P:cytokinin metabolic process"/>
    <property type="evidence" value="ECO:0007669"/>
    <property type="project" value="InterPro"/>
</dbReference>
<dbReference type="Pfam" id="PF04676">
    <property type="entry name" value="CwfJ_C_2"/>
    <property type="match status" value="1"/>
</dbReference>
<accession>A0A3Q7J3L1</accession>
<dbReference type="SUPFAM" id="SSF55103">
    <property type="entry name" value="FAD-linked oxidases, C-terminal domain"/>
    <property type="match status" value="1"/>
</dbReference>
<dbReference type="GO" id="GO:0019139">
    <property type="term" value="F:cytokinin dehydrogenase activity"/>
    <property type="evidence" value="ECO:0007669"/>
    <property type="project" value="UniProtKB-EC"/>
</dbReference>
<dbReference type="InParanoid" id="A0A3Q7J3L1"/>
<dbReference type="PANTHER" id="PTHR12072">
    <property type="entry name" value="CWF19, CELL CYCLE CONTROL PROTEIN"/>
    <property type="match status" value="1"/>
</dbReference>
<dbReference type="Gene3D" id="3.30.43.10">
    <property type="entry name" value="Uridine Diphospho-n-acetylenolpyruvylglucosamine Reductase, domain 2"/>
    <property type="match status" value="1"/>
</dbReference>
<dbReference type="EC" id="1.5.99.12" evidence="5"/>
<comment type="similarity">
    <text evidence="4">Belongs to the OST5 family.</text>
</comment>
<dbReference type="GO" id="GO:0071949">
    <property type="term" value="F:FAD binding"/>
    <property type="evidence" value="ECO:0007669"/>
    <property type="project" value="InterPro"/>
</dbReference>
<dbReference type="InterPro" id="IPR040194">
    <property type="entry name" value="Cwf19-like"/>
</dbReference>
<keyword evidence="9 16" id="KW-0863">Zinc-finger</keyword>
<dbReference type="SMART" id="SM00356">
    <property type="entry name" value="ZnF_C3H1"/>
    <property type="match status" value="2"/>
</dbReference>
<keyword evidence="10" id="KW-0274">FAD</keyword>
<name>A0A3Q7J3L1_SOLLC</name>
<reference evidence="21" key="2">
    <citation type="submission" date="2019-01" db="UniProtKB">
        <authorList>
            <consortium name="EnsemblPlants"/>
        </authorList>
    </citation>
    <scope>IDENTIFICATION</scope>
    <source>
        <strain evidence="21">cv. Heinz 1706</strain>
    </source>
</reference>
<comment type="catalytic activity">
    <reaction evidence="15">
        <text>N(6)-dimethylallyladenine + A + H2O = 3-methyl-2-butenal + adenine + AH2</text>
        <dbReference type="Rhea" id="RHEA:13625"/>
        <dbReference type="ChEBI" id="CHEBI:13193"/>
        <dbReference type="ChEBI" id="CHEBI:15377"/>
        <dbReference type="ChEBI" id="CHEBI:15825"/>
        <dbReference type="ChEBI" id="CHEBI:16708"/>
        <dbReference type="ChEBI" id="CHEBI:17499"/>
        <dbReference type="ChEBI" id="CHEBI:17660"/>
        <dbReference type="EC" id="1.5.99.12"/>
    </reaction>
</comment>
<evidence type="ECO:0000256" key="5">
    <source>
        <dbReference type="ARBA" id="ARBA00011928"/>
    </source>
</evidence>
<feature type="transmembrane region" description="Helical" evidence="18">
    <location>
        <begin position="7"/>
        <end position="26"/>
    </location>
</feature>
<dbReference type="InterPro" id="IPR006767">
    <property type="entry name" value="Cwf19-like_C_dom-2"/>
</dbReference>
<dbReference type="InterPro" id="IPR016169">
    <property type="entry name" value="FAD-bd_PCMH_sub2"/>
</dbReference>
<evidence type="ECO:0000256" key="3">
    <source>
        <dbReference type="ARBA" id="ARBA00005466"/>
    </source>
</evidence>
<dbReference type="AlphaFoldDB" id="A0A3Q7J3L1"/>
<evidence type="ECO:0000256" key="10">
    <source>
        <dbReference type="ARBA" id="ARBA00022827"/>
    </source>
</evidence>
<comment type="cofactor">
    <cofactor evidence="1">
        <name>FAD</name>
        <dbReference type="ChEBI" id="CHEBI:57692"/>
    </cofactor>
</comment>
<comment type="subcellular location">
    <subcellularLocation>
        <location evidence="2">Membrane</location>
        <topology evidence="2">Multi-pass membrane protein</topology>
    </subcellularLocation>
</comment>
<keyword evidence="13" id="KW-0560">Oxidoreductase</keyword>
<sequence>MAKFFLSYGYNIIIFFIITHLMSILGKLKPWNPSIPYEILSLNISSKLSTNSHAIKESSKDFGKIIQEILPAAVLYPSCVNDIIDLIQFSYDLSVPFHVAAKGHGHSIRGQAMAKNGVIVEMSSLNNNNNENCGVRVSWDSDLGFYADVGGEQLWIDVLHNTLEYGLAPVSWTDYLYLTVGGTLSNAGISGQTFRYGPQISNVHEMDVITGKGELMTCSKDMNSELFFGVLGGLGQFGIITRARIVLDKAPTRVKWVRMLYDDFSKFTKDQEHLISIHNNGLDYVEGSLMMEQSSLNNWRSSFYSPSNQTKIASLLSKNKIMYCLEIVKYYDDQNANTIDKLSAMAPLKILLCGDVLGRLNHLFKRVSSIDYRGGCTVLVNKAAGPFDALLCVGQFFPDSVEGIDEFNGYIEGRSKIPIPTYFIGDYGAGSPKILSEALKDPSNKGFKMEGLRVCDNLYWLKGSGKFSLNADILYSCLGLSVAYLSGRRTPSGTQFGTYSQDDVDALRALAEDPWPSGVTNGTTSKAPVEISDSSGSDPTVSELVTEIKPRYHVAGTVGVYFDREPYANVDALHVTRFLGLAPVGNKDKQKFIHAISPTPASTMSKTELSAKPPNATSCPYTNVDKAAQPDGATKRPGDGTSESQYWRYDVSKKKQKHGDGGGDRLCFKFASSGSCPRGNQCHFRHDEEASEQYSRGVCFDFLNKGKCEKGPDCNFKHSLQEEGDRSASGTASSNRLSNYLIFLDDVAVSMFTGFPNVESHLITSVGEYYYCALAKGPLTPDHVLIMPIEHTPNTLSLPLECEKELERLQSSLKAYFKKQGKEAVFFEFVRGSHANLQVVPIPSSRASAVRDIFNLAADKLGFKLSMVKEGRQALRTQFDRSCSLFYVEVPGGDILSHVIEENEKFPAQFGREVLAGLLNIADRADWRNCKAQSAKPISSPVPDAWYPTLAVFMLAIGLVVTASFFIYEATAPRKYRSLAKELVTGTVASVFLGFGSLFLLLASGVYV</sequence>